<evidence type="ECO:0000256" key="2">
    <source>
        <dbReference type="ARBA" id="ARBA00010145"/>
    </source>
</evidence>
<sequence>MSLQTTRRVILGSLGYLLSHMMVAIDPAHLPVYQTRMLSIFLQTLPFFMIIGLGYGAGRTGFFPEVATAWLTKFVFYFALSAMLFRFSANLTLADVLDWNFILAYLWATAFVYGIATAVALLRRVNVQEVAIEAQCAVIGNVGFLGVPMLAMLMGEAAIGWVMIVLAVDLIVFGSLVVILITGSRDGRLSFGILRTVGMGLLKNPMIVSIVLGLTWSGLRLPIPDPINDFVRILGGAATPGALFAIGASLASKSAERPHIAGWLSFCKLVLHPIFVAFAVLYLFEVDPYAGAVMIAASSLPVAGNVFMLAQHYGVAPKRVSSSILISTGAAIITVSLVIGWVNQLY</sequence>
<evidence type="ECO:0000256" key="1">
    <source>
        <dbReference type="ARBA" id="ARBA00004651"/>
    </source>
</evidence>
<comment type="caution">
    <text evidence="9">The sequence shown here is derived from an EMBL/GenBank/DDBJ whole genome shotgun (WGS) entry which is preliminary data.</text>
</comment>
<evidence type="ECO:0000256" key="8">
    <source>
        <dbReference type="SAM" id="Phobius"/>
    </source>
</evidence>
<protein>
    <submittedName>
        <fullName evidence="9">Putative permease</fullName>
    </submittedName>
</protein>
<dbReference type="PANTHER" id="PTHR36838">
    <property type="entry name" value="AUXIN EFFLUX CARRIER FAMILY PROTEIN"/>
    <property type="match status" value="1"/>
</dbReference>
<reference evidence="9 10" key="1">
    <citation type="submission" date="2013-01" db="EMBL/GenBank/DDBJ databases">
        <authorList>
            <person name="Fiebig A."/>
            <person name="Goeker M."/>
            <person name="Klenk H.-P.P."/>
        </authorList>
    </citation>
    <scope>NUCLEOTIDE SEQUENCE [LARGE SCALE GENOMIC DNA]</scope>
    <source>
        <strain evidence="9 10">DSM 17069</strain>
    </source>
</reference>
<keyword evidence="7 8" id="KW-0472">Membrane</keyword>
<dbReference type="STRING" id="215743.ROSMUCSMR3_02226"/>
<evidence type="ECO:0000313" key="9">
    <source>
        <dbReference type="EMBL" id="KGM89453.1"/>
    </source>
</evidence>
<feature type="transmembrane region" description="Helical" evidence="8">
    <location>
        <begin position="159"/>
        <end position="181"/>
    </location>
</feature>
<comment type="similarity">
    <text evidence="2">Belongs to the auxin efflux carrier (TC 2.A.69) family.</text>
</comment>
<dbReference type="Proteomes" id="UP000030021">
    <property type="component" value="Unassembled WGS sequence"/>
</dbReference>
<dbReference type="GO" id="GO:0005886">
    <property type="term" value="C:plasma membrane"/>
    <property type="evidence" value="ECO:0007669"/>
    <property type="project" value="UniProtKB-SubCell"/>
</dbReference>
<feature type="transmembrane region" description="Helical" evidence="8">
    <location>
        <begin position="231"/>
        <end position="251"/>
    </location>
</feature>
<dbReference type="PATRIC" id="fig|1288298.3.peg.44"/>
<comment type="subcellular location">
    <subcellularLocation>
        <location evidence="1">Cell membrane</location>
        <topology evidence="1">Multi-pass membrane protein</topology>
    </subcellularLocation>
</comment>
<keyword evidence="3" id="KW-0813">Transport</keyword>
<evidence type="ECO:0000256" key="6">
    <source>
        <dbReference type="ARBA" id="ARBA00022989"/>
    </source>
</evidence>
<dbReference type="HOGENOM" id="CLU_056175_2_1_5"/>
<dbReference type="eggNOG" id="COG0679">
    <property type="taxonomic scope" value="Bacteria"/>
</dbReference>
<gene>
    <name evidence="9" type="ORF">rosmuc_00044</name>
</gene>
<evidence type="ECO:0000256" key="7">
    <source>
        <dbReference type="ARBA" id="ARBA00023136"/>
    </source>
</evidence>
<dbReference type="Gene3D" id="1.20.1530.20">
    <property type="match status" value="1"/>
</dbReference>
<dbReference type="Pfam" id="PF03547">
    <property type="entry name" value="Mem_trans"/>
    <property type="match status" value="1"/>
</dbReference>
<proteinExistence type="inferred from homology"/>
<dbReference type="InterPro" id="IPR004776">
    <property type="entry name" value="Mem_transp_PIN-like"/>
</dbReference>
<feature type="transmembrane region" description="Helical" evidence="8">
    <location>
        <begin position="290"/>
        <end position="310"/>
    </location>
</feature>
<keyword evidence="4" id="KW-1003">Cell membrane</keyword>
<evidence type="ECO:0000256" key="4">
    <source>
        <dbReference type="ARBA" id="ARBA00022475"/>
    </source>
</evidence>
<feature type="transmembrane region" description="Helical" evidence="8">
    <location>
        <begin position="263"/>
        <end position="284"/>
    </location>
</feature>
<feature type="transmembrane region" description="Helical" evidence="8">
    <location>
        <begin position="322"/>
        <end position="342"/>
    </location>
</feature>
<evidence type="ECO:0000256" key="3">
    <source>
        <dbReference type="ARBA" id="ARBA00022448"/>
    </source>
</evidence>
<dbReference type="AlphaFoldDB" id="A0A0A0HTQ3"/>
<dbReference type="EMBL" id="AONH01000001">
    <property type="protein sequence ID" value="KGM89453.1"/>
    <property type="molecule type" value="Genomic_DNA"/>
</dbReference>
<evidence type="ECO:0000313" key="10">
    <source>
        <dbReference type="Proteomes" id="UP000030021"/>
    </source>
</evidence>
<accession>A0A0A0HTQ3</accession>
<feature type="transmembrane region" description="Helical" evidence="8">
    <location>
        <begin position="101"/>
        <end position="122"/>
    </location>
</feature>
<dbReference type="PANTHER" id="PTHR36838:SF3">
    <property type="entry name" value="TRANSPORTER AUXIN EFFLUX CARRIER EC FAMILY"/>
    <property type="match status" value="1"/>
</dbReference>
<keyword evidence="5 8" id="KW-0812">Transmembrane</keyword>
<keyword evidence="6 8" id="KW-1133">Transmembrane helix</keyword>
<feature type="transmembrane region" description="Helical" evidence="8">
    <location>
        <begin position="134"/>
        <end position="153"/>
    </location>
</feature>
<feature type="transmembrane region" description="Helical" evidence="8">
    <location>
        <begin position="70"/>
        <end position="89"/>
    </location>
</feature>
<evidence type="ECO:0000256" key="5">
    <source>
        <dbReference type="ARBA" id="ARBA00022692"/>
    </source>
</evidence>
<feature type="transmembrane region" description="Helical" evidence="8">
    <location>
        <begin position="201"/>
        <end position="219"/>
    </location>
</feature>
<feature type="transmembrane region" description="Helical" evidence="8">
    <location>
        <begin position="40"/>
        <end position="58"/>
    </location>
</feature>
<name>A0A0A0HTQ3_9RHOB</name>
<dbReference type="GO" id="GO:0055085">
    <property type="term" value="P:transmembrane transport"/>
    <property type="evidence" value="ECO:0007669"/>
    <property type="project" value="InterPro"/>
</dbReference>
<dbReference type="InterPro" id="IPR038770">
    <property type="entry name" value="Na+/solute_symporter_sf"/>
</dbReference>
<organism evidence="9 10">
    <name type="scientific">Roseovarius mucosus DSM 17069</name>
    <dbReference type="NCBI Taxonomy" id="1288298"/>
    <lineage>
        <taxon>Bacteria</taxon>
        <taxon>Pseudomonadati</taxon>
        <taxon>Pseudomonadota</taxon>
        <taxon>Alphaproteobacteria</taxon>
        <taxon>Rhodobacterales</taxon>
        <taxon>Roseobacteraceae</taxon>
        <taxon>Roseovarius</taxon>
    </lineage>
</organism>